<dbReference type="InterPro" id="IPR001117">
    <property type="entry name" value="Cu-oxidase_2nd"/>
</dbReference>
<feature type="domain" description="Plastocyanin-like" evidence="6">
    <location>
        <begin position="445"/>
        <end position="561"/>
    </location>
</feature>
<dbReference type="InterPro" id="IPR011707">
    <property type="entry name" value="Cu-oxidase-like_N"/>
</dbReference>
<name>A0ABU7GAD0_9SPHN</name>
<evidence type="ECO:0000259" key="7">
    <source>
        <dbReference type="Pfam" id="PF07732"/>
    </source>
</evidence>
<dbReference type="InterPro" id="IPR034282">
    <property type="entry name" value="CuRO_2_CopA"/>
</dbReference>
<feature type="signal peptide" evidence="4">
    <location>
        <begin position="1"/>
        <end position="29"/>
    </location>
</feature>
<keyword evidence="9" id="KW-1185">Reference proteome</keyword>
<evidence type="ECO:0000256" key="2">
    <source>
        <dbReference type="ARBA" id="ARBA00023002"/>
    </source>
</evidence>
<comment type="caution">
    <text evidence="8">The sequence shown here is derived from an EMBL/GenBank/DDBJ whole genome shotgun (WGS) entry which is preliminary data.</text>
</comment>
<proteinExistence type="predicted"/>
<evidence type="ECO:0000256" key="4">
    <source>
        <dbReference type="SAM" id="SignalP"/>
    </source>
</evidence>
<evidence type="ECO:0000313" key="9">
    <source>
        <dbReference type="Proteomes" id="UP001343492"/>
    </source>
</evidence>
<dbReference type="PROSITE" id="PS00080">
    <property type="entry name" value="MULTICOPPER_OXIDASE2"/>
    <property type="match status" value="1"/>
</dbReference>
<keyword evidence="1" id="KW-0479">Metal-binding</keyword>
<accession>A0ABU7GAD0</accession>
<reference evidence="8 9" key="1">
    <citation type="submission" date="2024-01" db="EMBL/GenBank/DDBJ databases">
        <title>The genome sequence of Erythrobacteraceae sp. strain 1XM1-14.</title>
        <authorList>
            <person name="Liu Y."/>
        </authorList>
    </citation>
    <scope>NUCLEOTIDE SEQUENCE [LARGE SCALE GENOMIC DNA]</scope>
    <source>
        <strain evidence="8 9">1XM1-14</strain>
    </source>
</reference>
<dbReference type="InterPro" id="IPR011706">
    <property type="entry name" value="Cu-oxidase_C"/>
</dbReference>
<dbReference type="Proteomes" id="UP001343492">
    <property type="component" value="Unassembled WGS sequence"/>
</dbReference>
<dbReference type="Pfam" id="PF00394">
    <property type="entry name" value="Cu-oxidase"/>
    <property type="match status" value="1"/>
</dbReference>
<dbReference type="PROSITE" id="PS00079">
    <property type="entry name" value="MULTICOPPER_OXIDASE1"/>
    <property type="match status" value="2"/>
</dbReference>
<dbReference type="Pfam" id="PF07731">
    <property type="entry name" value="Cu-oxidase_2"/>
    <property type="match status" value="1"/>
</dbReference>
<dbReference type="InterPro" id="IPR034279">
    <property type="entry name" value="CuRO_3_CopA"/>
</dbReference>
<evidence type="ECO:0000256" key="1">
    <source>
        <dbReference type="ARBA" id="ARBA00022723"/>
    </source>
</evidence>
<dbReference type="SUPFAM" id="SSF49503">
    <property type="entry name" value="Cupredoxins"/>
    <property type="match status" value="3"/>
</dbReference>
<evidence type="ECO:0000256" key="3">
    <source>
        <dbReference type="ARBA" id="ARBA00023008"/>
    </source>
</evidence>
<dbReference type="PROSITE" id="PS51318">
    <property type="entry name" value="TAT"/>
    <property type="match status" value="1"/>
</dbReference>
<keyword evidence="4" id="KW-0732">Signal</keyword>
<organism evidence="8 9">
    <name type="scientific">Altererythrobacter litoralis</name>
    <dbReference type="NCBI Taxonomy" id="3113904"/>
    <lineage>
        <taxon>Bacteria</taxon>
        <taxon>Pseudomonadati</taxon>
        <taxon>Pseudomonadota</taxon>
        <taxon>Alphaproteobacteria</taxon>
        <taxon>Sphingomonadales</taxon>
        <taxon>Erythrobacteraceae</taxon>
        <taxon>Altererythrobacter</taxon>
    </lineage>
</organism>
<keyword evidence="3" id="KW-0186">Copper</keyword>
<dbReference type="InterPro" id="IPR033138">
    <property type="entry name" value="Cu_oxidase_CS"/>
</dbReference>
<feature type="domain" description="Plastocyanin-like" evidence="5">
    <location>
        <begin position="220"/>
        <end position="325"/>
    </location>
</feature>
<dbReference type="InterPro" id="IPR006376">
    <property type="entry name" value="Cu-R_CopA"/>
</dbReference>
<dbReference type="CDD" id="cd13896">
    <property type="entry name" value="CuRO_3_CopA"/>
    <property type="match status" value="1"/>
</dbReference>
<dbReference type="InterPro" id="IPR008972">
    <property type="entry name" value="Cupredoxin"/>
</dbReference>
<dbReference type="Gene3D" id="2.60.40.420">
    <property type="entry name" value="Cupredoxins - blue copper proteins"/>
    <property type="match status" value="3"/>
</dbReference>
<sequence length="568" mass="62762">MSIAVSRRRLITSTVGLAAAASLPVPAWAKGASLPHARRGFGELSGENIHLSIGDHHFMTGARAGHAHAVNGTVPGPLIRLKEGQNLRLHVTNKLAEDSSIHWHGLLLPFQFDGVPGVSFPGIKPGETFTYEFPIRQSGTYWWHSHSGLQEQAGLYGPIVIESAEPDPRYDRDYVVLLSEFTPMHPHDIMRKLKVGEHYFNRQMQTATDGEMSGADRRMWGKMRMNPRDISDVTGMAYTFLINGHGPADNLQLAFKPGERVRLRVINGSAMTFFNVRIPGVPMTVIAADGIDVADVVVDEFQIGVAETYDVIVTPPDGSHALVAEAMDRSGMGIASLTSHPGHIATPPPLREVPTLTMADMGMGMMDHSAMGHGDMGGMDHSMRDKSLVPDDVEVGPGVDMIAPMPVDRMDFSGLGLDKVKHRVLRYTDLKAKRMNPHRMVERELEIHLTGNMERYMWSFDGKAFSAVTDNPIRFGYDERVRVKLVNDTMMAHPIHLHGHFFELVNGADHLHQPLKHTVVVQPGGTATFDLTANEPGDWAFHCHLLYHMHAGMMQVVTVRPFPHGGHH</sequence>
<gene>
    <name evidence="8" type="ORF">VRS74_00050</name>
</gene>
<dbReference type="InterPro" id="IPR006311">
    <property type="entry name" value="TAT_signal"/>
</dbReference>
<dbReference type="EMBL" id="JAZDQV010000001">
    <property type="protein sequence ID" value="MEE1876072.1"/>
    <property type="molecule type" value="Genomic_DNA"/>
</dbReference>
<dbReference type="PANTHER" id="PTHR11709">
    <property type="entry name" value="MULTI-COPPER OXIDASE"/>
    <property type="match status" value="1"/>
</dbReference>
<dbReference type="InterPro" id="IPR002355">
    <property type="entry name" value="Cu_oxidase_Cu_BS"/>
</dbReference>
<dbReference type="CDD" id="cd13874">
    <property type="entry name" value="CuRO_2_CopA"/>
    <property type="match status" value="1"/>
</dbReference>
<dbReference type="RefSeq" id="WP_354143191.1">
    <property type="nucleotide sequence ID" value="NZ_JAZDQV010000001.1"/>
</dbReference>
<protein>
    <submittedName>
        <fullName evidence="8">Copper resistance system multicopper oxidase</fullName>
    </submittedName>
</protein>
<dbReference type="PANTHER" id="PTHR11709:SF394">
    <property type="entry name" value="FI03373P-RELATED"/>
    <property type="match status" value="1"/>
</dbReference>
<feature type="chain" id="PRO_5045569148" evidence="4">
    <location>
        <begin position="30"/>
        <end position="568"/>
    </location>
</feature>
<dbReference type="NCBIfam" id="TIGR01480">
    <property type="entry name" value="copper_res_A"/>
    <property type="match status" value="1"/>
</dbReference>
<dbReference type="Pfam" id="PF07732">
    <property type="entry name" value="Cu-oxidase_3"/>
    <property type="match status" value="1"/>
</dbReference>
<keyword evidence="2" id="KW-0560">Oxidoreductase</keyword>
<feature type="domain" description="Plastocyanin-like" evidence="7">
    <location>
        <begin position="64"/>
        <end position="164"/>
    </location>
</feature>
<evidence type="ECO:0000313" key="8">
    <source>
        <dbReference type="EMBL" id="MEE1876072.1"/>
    </source>
</evidence>
<dbReference type="InterPro" id="IPR045087">
    <property type="entry name" value="Cu-oxidase_fam"/>
</dbReference>
<evidence type="ECO:0000259" key="6">
    <source>
        <dbReference type="Pfam" id="PF07731"/>
    </source>
</evidence>
<evidence type="ECO:0000259" key="5">
    <source>
        <dbReference type="Pfam" id="PF00394"/>
    </source>
</evidence>